<dbReference type="EMBL" id="CP021108">
    <property type="protein sequence ID" value="ARP80196.1"/>
    <property type="molecule type" value="Genomic_DNA"/>
</dbReference>
<dbReference type="Gene3D" id="1.10.10.10">
    <property type="entry name" value="Winged helix-like DNA-binding domain superfamily/Winged helix DNA-binding domain"/>
    <property type="match status" value="1"/>
</dbReference>
<dbReference type="RefSeq" id="WP_086063427.1">
    <property type="nucleotide sequence ID" value="NZ_CP021108.1"/>
</dbReference>
<proteinExistence type="predicted"/>
<dbReference type="STRING" id="1416806.CAL12_04685"/>
<evidence type="ECO:0000259" key="1">
    <source>
        <dbReference type="Pfam" id="PF08279"/>
    </source>
</evidence>
<evidence type="ECO:0000313" key="3">
    <source>
        <dbReference type="EMBL" id="ARP80196.1"/>
    </source>
</evidence>
<dbReference type="Proteomes" id="UP000194151">
    <property type="component" value="Chromosome"/>
</dbReference>
<accession>A0A1W6YGG4</accession>
<name>A0A1W6YGG4_9BORD</name>
<dbReference type="InterPro" id="IPR013196">
    <property type="entry name" value="HTH_11"/>
</dbReference>
<dbReference type="InterPro" id="IPR036390">
    <property type="entry name" value="WH_DNA-bd_sf"/>
</dbReference>
<dbReference type="PROSITE" id="PS52050">
    <property type="entry name" value="WYL"/>
    <property type="match status" value="1"/>
</dbReference>
<dbReference type="PANTHER" id="PTHR34580:SF3">
    <property type="entry name" value="PROTEIN PAFB"/>
    <property type="match status" value="1"/>
</dbReference>
<dbReference type="InterPro" id="IPR036388">
    <property type="entry name" value="WH-like_DNA-bd_sf"/>
</dbReference>
<dbReference type="InterPro" id="IPR026881">
    <property type="entry name" value="WYL_dom"/>
</dbReference>
<dbReference type="OrthoDB" id="9807255at2"/>
<dbReference type="SUPFAM" id="SSF46785">
    <property type="entry name" value="Winged helix' DNA-binding domain"/>
    <property type="match status" value="1"/>
</dbReference>
<gene>
    <name evidence="3" type="ORF">CAL12_04685</name>
</gene>
<dbReference type="Pfam" id="PF08279">
    <property type="entry name" value="HTH_11"/>
    <property type="match status" value="1"/>
</dbReference>
<feature type="domain" description="WYL" evidence="2">
    <location>
        <begin position="138"/>
        <end position="201"/>
    </location>
</feature>
<evidence type="ECO:0000259" key="2">
    <source>
        <dbReference type="Pfam" id="PF13280"/>
    </source>
</evidence>
<organism evidence="3 4">
    <name type="scientific">Bordetella genomosp. 8</name>
    <dbReference type="NCBI Taxonomy" id="1416806"/>
    <lineage>
        <taxon>Bacteria</taxon>
        <taxon>Pseudomonadati</taxon>
        <taxon>Pseudomonadota</taxon>
        <taxon>Betaproteobacteria</taxon>
        <taxon>Burkholderiales</taxon>
        <taxon>Alcaligenaceae</taxon>
        <taxon>Bordetella</taxon>
    </lineage>
</organism>
<dbReference type="AlphaFoldDB" id="A0A1W6YGG4"/>
<reference evidence="3 4" key="1">
    <citation type="submission" date="2017-05" db="EMBL/GenBank/DDBJ databases">
        <title>Complete and WGS of Bordetella genogroups.</title>
        <authorList>
            <person name="Spilker T."/>
            <person name="LiPuma J."/>
        </authorList>
    </citation>
    <scope>NUCLEOTIDE SEQUENCE [LARGE SCALE GENOMIC DNA]</scope>
    <source>
        <strain evidence="3 4">AU19157</strain>
    </source>
</reference>
<dbReference type="Pfam" id="PF13280">
    <property type="entry name" value="WYL"/>
    <property type="match status" value="1"/>
</dbReference>
<keyword evidence="4" id="KW-1185">Reference proteome</keyword>
<evidence type="ECO:0000313" key="4">
    <source>
        <dbReference type="Proteomes" id="UP000194151"/>
    </source>
</evidence>
<dbReference type="KEGG" id="bgv:CAL12_04685"/>
<dbReference type="PANTHER" id="PTHR34580">
    <property type="match status" value="1"/>
</dbReference>
<protein>
    <submittedName>
        <fullName evidence="3">Transcriptional regulator</fullName>
    </submittedName>
</protein>
<sequence length="229" mass="26040">MSRAQRLLDLLQILRSHRYPVSGALLAGQLGISLRTLYRDIALLQEQGAHIEGEAGVGYVLRPGFLLPPLMFSEEEIQALALGSRWVWEHADNQLGQAARNALAKIAAVLPADLRHDFDDGTLFVVPGEQVADTTDVALIRESIRRERKLRIEYRDEHAAETARVIWPFALGFFDRVRIVAAWCELRQGFRHFRTDRIVALAAPGDRYPERRQSLMKTWRQMMSTATPE</sequence>
<dbReference type="InterPro" id="IPR051534">
    <property type="entry name" value="CBASS_pafABC_assoc_protein"/>
</dbReference>
<feature type="domain" description="Helix-turn-helix type 11" evidence="1">
    <location>
        <begin position="6"/>
        <end position="59"/>
    </location>
</feature>